<evidence type="ECO:0000256" key="2">
    <source>
        <dbReference type="ARBA" id="ARBA00022679"/>
    </source>
</evidence>
<keyword evidence="11" id="KW-1185">Reference proteome</keyword>
<dbReference type="NCBIfam" id="TIGR00017">
    <property type="entry name" value="cmk"/>
    <property type="match status" value="1"/>
</dbReference>
<dbReference type="PANTHER" id="PTHR21299">
    <property type="entry name" value="CYTIDYLATE KINASE/PANTOATE-BETA-ALANINE LIGASE"/>
    <property type="match status" value="1"/>
</dbReference>
<comment type="catalytic activity">
    <reaction evidence="6 8">
        <text>dCMP + ATP = dCDP + ADP</text>
        <dbReference type="Rhea" id="RHEA:25094"/>
        <dbReference type="ChEBI" id="CHEBI:30616"/>
        <dbReference type="ChEBI" id="CHEBI:57566"/>
        <dbReference type="ChEBI" id="CHEBI:58593"/>
        <dbReference type="ChEBI" id="CHEBI:456216"/>
        <dbReference type="EC" id="2.7.4.25"/>
    </reaction>
</comment>
<comment type="catalytic activity">
    <reaction evidence="7 8">
        <text>CMP + ATP = CDP + ADP</text>
        <dbReference type="Rhea" id="RHEA:11600"/>
        <dbReference type="ChEBI" id="CHEBI:30616"/>
        <dbReference type="ChEBI" id="CHEBI:58069"/>
        <dbReference type="ChEBI" id="CHEBI:60377"/>
        <dbReference type="ChEBI" id="CHEBI:456216"/>
        <dbReference type="EC" id="2.7.4.25"/>
    </reaction>
</comment>
<comment type="caution">
    <text evidence="10">The sequence shown here is derived from an EMBL/GenBank/DDBJ whole genome shotgun (WGS) entry which is preliminary data.</text>
</comment>
<evidence type="ECO:0000256" key="3">
    <source>
        <dbReference type="ARBA" id="ARBA00022741"/>
    </source>
</evidence>
<keyword evidence="5 8" id="KW-0067">ATP-binding</keyword>
<dbReference type="InterPro" id="IPR011994">
    <property type="entry name" value="Cytidylate_kinase_dom"/>
</dbReference>
<dbReference type="Proteomes" id="UP000811899">
    <property type="component" value="Unassembled WGS sequence"/>
</dbReference>
<name>A0AAW4L7H1_9BACT</name>
<evidence type="ECO:0000256" key="1">
    <source>
        <dbReference type="ARBA" id="ARBA00009427"/>
    </source>
</evidence>
<gene>
    <name evidence="8 10" type="primary">cmk</name>
    <name evidence="10" type="ORF">KI809_14430</name>
</gene>
<dbReference type="InterPro" id="IPR027417">
    <property type="entry name" value="P-loop_NTPase"/>
</dbReference>
<keyword evidence="3 8" id="KW-0547">Nucleotide-binding</keyword>
<dbReference type="GO" id="GO:0006220">
    <property type="term" value="P:pyrimidine nucleotide metabolic process"/>
    <property type="evidence" value="ECO:0007669"/>
    <property type="project" value="UniProtKB-UniRule"/>
</dbReference>
<evidence type="ECO:0000256" key="6">
    <source>
        <dbReference type="ARBA" id="ARBA00047615"/>
    </source>
</evidence>
<evidence type="ECO:0000256" key="4">
    <source>
        <dbReference type="ARBA" id="ARBA00022777"/>
    </source>
</evidence>
<dbReference type="HAMAP" id="MF_00238">
    <property type="entry name" value="Cytidyl_kinase_type1"/>
    <property type="match status" value="1"/>
</dbReference>
<dbReference type="GO" id="GO:0005524">
    <property type="term" value="F:ATP binding"/>
    <property type="evidence" value="ECO:0007669"/>
    <property type="project" value="UniProtKB-UniRule"/>
</dbReference>
<dbReference type="PANTHER" id="PTHR21299:SF2">
    <property type="entry name" value="CYTIDYLATE KINASE"/>
    <property type="match status" value="1"/>
</dbReference>
<feature type="binding site" evidence="8">
    <location>
        <begin position="14"/>
        <end position="22"/>
    </location>
    <ligand>
        <name>ATP</name>
        <dbReference type="ChEBI" id="CHEBI:30616"/>
    </ligand>
</feature>
<dbReference type="SUPFAM" id="SSF52540">
    <property type="entry name" value="P-loop containing nucleoside triphosphate hydrolases"/>
    <property type="match status" value="1"/>
</dbReference>
<dbReference type="CDD" id="cd02020">
    <property type="entry name" value="CMPK"/>
    <property type="match status" value="1"/>
</dbReference>
<dbReference type="GO" id="GO:0015949">
    <property type="term" value="P:nucleobase-containing small molecule interconversion"/>
    <property type="evidence" value="ECO:0007669"/>
    <property type="project" value="TreeGrafter"/>
</dbReference>
<dbReference type="EMBL" id="JAHCVJ010000006">
    <property type="protein sequence ID" value="MBT0665502.1"/>
    <property type="molecule type" value="Genomic_DNA"/>
</dbReference>
<dbReference type="GO" id="GO:0036431">
    <property type="term" value="F:dCMP kinase activity"/>
    <property type="evidence" value="ECO:0007669"/>
    <property type="project" value="InterPro"/>
</dbReference>
<dbReference type="GO" id="GO:0005829">
    <property type="term" value="C:cytosol"/>
    <property type="evidence" value="ECO:0007669"/>
    <property type="project" value="TreeGrafter"/>
</dbReference>
<evidence type="ECO:0000313" key="10">
    <source>
        <dbReference type="EMBL" id="MBT0665502.1"/>
    </source>
</evidence>
<dbReference type="RefSeq" id="WP_214172280.1">
    <property type="nucleotide sequence ID" value="NZ_JAHCVJ010000006.1"/>
</dbReference>
<sequence length="235" mass="25515">MNRDRNGLIVAIDGPSGAGKSTITRQLASILSYIYIDTGAMYRALALAVSRAGVSADADQQVLEICRQSELAFVRENGVSRITLNGEDVADLIRSPEISLLTSRIACKKAVRELLLVKQREMGKGGGVILEGRDIGTVVFPDADVKFFLSASAEERGRRRYLELKAKGEAVDLDQTVAEVIARDLQDENRDHAPLRQAEDAIAVDSTSLSIGEVVDGMVQVIEDRLMIAGESAWK</sequence>
<feature type="domain" description="Cytidylate kinase" evidence="9">
    <location>
        <begin position="10"/>
        <end position="223"/>
    </location>
</feature>
<protein>
    <recommendedName>
        <fullName evidence="8">Cytidylate kinase</fullName>
        <shortName evidence="8">CK</shortName>
        <ecNumber evidence="8">2.7.4.25</ecNumber>
    </recommendedName>
    <alternativeName>
        <fullName evidence="8">Cytidine monophosphate kinase</fullName>
        <shortName evidence="8">CMP kinase</shortName>
    </alternativeName>
</protein>
<proteinExistence type="inferred from homology"/>
<dbReference type="AlphaFoldDB" id="A0AAW4L7H1"/>
<evidence type="ECO:0000256" key="7">
    <source>
        <dbReference type="ARBA" id="ARBA00048478"/>
    </source>
</evidence>
<evidence type="ECO:0000256" key="8">
    <source>
        <dbReference type="HAMAP-Rule" id="MF_00238"/>
    </source>
</evidence>
<dbReference type="EC" id="2.7.4.25" evidence="8"/>
<keyword evidence="2 8" id="KW-0808">Transferase</keyword>
<evidence type="ECO:0000256" key="5">
    <source>
        <dbReference type="ARBA" id="ARBA00022840"/>
    </source>
</evidence>
<dbReference type="Gene3D" id="3.40.50.300">
    <property type="entry name" value="P-loop containing nucleotide triphosphate hydrolases"/>
    <property type="match status" value="1"/>
</dbReference>
<reference evidence="10 11" key="1">
    <citation type="submission" date="2021-05" db="EMBL/GenBank/DDBJ databases">
        <title>The draft genome of Geobacter pelophilus DSM 12255.</title>
        <authorList>
            <person name="Xu Z."/>
            <person name="Masuda Y."/>
            <person name="Itoh H."/>
            <person name="Senoo K."/>
        </authorList>
    </citation>
    <scope>NUCLEOTIDE SEQUENCE [LARGE SCALE GENOMIC DNA]</scope>
    <source>
        <strain evidence="10 11">DSM 12255</strain>
    </source>
</reference>
<keyword evidence="8" id="KW-0963">Cytoplasm</keyword>
<accession>A0AAW4L7H1</accession>
<comment type="subcellular location">
    <subcellularLocation>
        <location evidence="8">Cytoplasm</location>
    </subcellularLocation>
</comment>
<evidence type="ECO:0000259" key="9">
    <source>
        <dbReference type="Pfam" id="PF02224"/>
    </source>
</evidence>
<dbReference type="InterPro" id="IPR003136">
    <property type="entry name" value="Cytidylate_kin"/>
</dbReference>
<organism evidence="10 11">
    <name type="scientific">Geoanaerobacter pelophilus</name>
    <dbReference type="NCBI Taxonomy" id="60036"/>
    <lineage>
        <taxon>Bacteria</taxon>
        <taxon>Pseudomonadati</taxon>
        <taxon>Thermodesulfobacteriota</taxon>
        <taxon>Desulfuromonadia</taxon>
        <taxon>Geobacterales</taxon>
        <taxon>Geobacteraceae</taxon>
        <taxon>Geoanaerobacter</taxon>
    </lineage>
</organism>
<evidence type="ECO:0000313" key="11">
    <source>
        <dbReference type="Proteomes" id="UP000811899"/>
    </source>
</evidence>
<comment type="similarity">
    <text evidence="1 8">Belongs to the cytidylate kinase family. Type 1 subfamily.</text>
</comment>
<dbReference type="Pfam" id="PF02224">
    <property type="entry name" value="Cytidylate_kin"/>
    <property type="match status" value="1"/>
</dbReference>
<keyword evidence="4 8" id="KW-0418">Kinase</keyword>